<evidence type="ECO:0008006" key="3">
    <source>
        <dbReference type="Google" id="ProtNLM"/>
    </source>
</evidence>
<dbReference type="EMBL" id="CP094326">
    <property type="protein sequence ID" value="UNY98061.1"/>
    <property type="molecule type" value="Genomic_DNA"/>
</dbReference>
<gene>
    <name evidence="1" type="ORF">MQE36_13320</name>
</gene>
<name>A0ABY3YKP3_9FLAO</name>
<dbReference type="RefSeq" id="WP_242936471.1">
    <property type="nucleotide sequence ID" value="NZ_CP094326.1"/>
</dbReference>
<protein>
    <recommendedName>
        <fullName evidence="3">Lipoprotein</fullName>
    </recommendedName>
</protein>
<dbReference type="Proteomes" id="UP000829476">
    <property type="component" value="Chromosome"/>
</dbReference>
<sequence length="314" mass="36257">MKNIFYGVFLLLIVSCGYRTPEEDKHPDLPIFPEHTNASIQITPFSWEGNGLQFNDNYIFASTHKSLLVLDRKFNRVKEIDEIVSTHSIDNEGQVYIITRTDDVMSDPKEVYKISPDNNFVKEKMEVLIMRPREGVRIRDSITAAFKNKQSTNEAVSDSLIDSLVYVAFNKEREELPLRIKKLEDDIVAVFPLDNDVSILKYKDKEVALFSTYNHMDFLKDKRSGGLKPIRELEKRPTSFDKVVLGNSFSGNHYVGGYTPYGFNYIELTLDNEVTRFKAHNSNNGDGVHILYKSKDTMILKDTREKLYYVTLKK</sequence>
<reference evidence="1 2" key="1">
    <citation type="journal article" date="2018" name="Int. J. Syst. Evol. Microbiol.">
        <title>Zhouia spongiae sp. nov., isolated from a marine sponge.</title>
        <authorList>
            <person name="Zhuang L."/>
            <person name="Lin B."/>
            <person name="Qin F."/>
            <person name="Luo L."/>
        </authorList>
    </citation>
    <scope>NUCLEOTIDE SEQUENCE [LARGE SCALE GENOMIC DNA]</scope>
    <source>
        <strain evidence="1 2">HN-Y44</strain>
    </source>
</reference>
<evidence type="ECO:0000313" key="1">
    <source>
        <dbReference type="EMBL" id="UNY98061.1"/>
    </source>
</evidence>
<accession>A0ABY3YKP3</accession>
<keyword evidence="2" id="KW-1185">Reference proteome</keyword>
<proteinExistence type="predicted"/>
<organism evidence="1 2">
    <name type="scientific">Zhouia spongiae</name>
    <dbReference type="NCBI Taxonomy" id="2202721"/>
    <lineage>
        <taxon>Bacteria</taxon>
        <taxon>Pseudomonadati</taxon>
        <taxon>Bacteroidota</taxon>
        <taxon>Flavobacteriia</taxon>
        <taxon>Flavobacteriales</taxon>
        <taxon>Flavobacteriaceae</taxon>
        <taxon>Zhouia</taxon>
    </lineage>
</organism>
<dbReference type="PROSITE" id="PS51257">
    <property type="entry name" value="PROKAR_LIPOPROTEIN"/>
    <property type="match status" value="1"/>
</dbReference>
<evidence type="ECO:0000313" key="2">
    <source>
        <dbReference type="Proteomes" id="UP000829476"/>
    </source>
</evidence>